<dbReference type="Proteomes" id="UP000517252">
    <property type="component" value="Unassembled WGS sequence"/>
</dbReference>
<feature type="signal peptide" evidence="1">
    <location>
        <begin position="1"/>
        <end position="20"/>
    </location>
</feature>
<protein>
    <recommendedName>
        <fullName evidence="2">Apple domain-containing protein</fullName>
    </recommendedName>
</protein>
<comment type="caution">
    <text evidence="3">The sequence shown here is derived from an EMBL/GenBank/DDBJ whole genome shotgun (WGS) entry which is preliminary data.</text>
</comment>
<sequence length="305" mass="32820">MHPMLAGASALFLLASEVTGLTVPAREIIARDQTFRANNGEQFAVESGFDYHGGDYRMVTANTFHDCINICSTQAACRAVSYRDKFCWLKSTINAATANSQVSGAVRLQYVPAPIACPADGSNQIKETDNKQFTIQCGTDHPRGDIKSIPTLDFPNCIDLCDQTAGCIAASWRFGTCYLKKTLEPAVSSSWVDTAVLSSHLTSPTFCPGPDGQQIREASGRSFTITCNADRVGGDLANKPVADIGGCISWCDEMGGCVAAVYHDGRCWLKNKLTAASIRTKQSGGCAEFINQPPCTLPNPKWQTD</sequence>
<dbReference type="Gene3D" id="3.50.4.10">
    <property type="entry name" value="Hepatocyte Growth Factor"/>
    <property type="match status" value="2"/>
</dbReference>
<organism evidence="3 4">
    <name type="scientific">Trichoderma asperellum</name>
    <name type="common">Filamentous fungus</name>
    <dbReference type="NCBI Taxonomy" id="101201"/>
    <lineage>
        <taxon>Eukaryota</taxon>
        <taxon>Fungi</taxon>
        <taxon>Dikarya</taxon>
        <taxon>Ascomycota</taxon>
        <taxon>Pezizomycotina</taxon>
        <taxon>Sordariomycetes</taxon>
        <taxon>Hypocreomycetidae</taxon>
        <taxon>Hypocreales</taxon>
        <taxon>Hypocreaceae</taxon>
        <taxon>Trichoderma</taxon>
    </lineage>
</organism>
<gene>
    <name evidence="3" type="ORF">TASIC1_0008045500</name>
</gene>
<evidence type="ECO:0000256" key="1">
    <source>
        <dbReference type="SAM" id="SignalP"/>
    </source>
</evidence>
<accession>A0A6V8QY26</accession>
<dbReference type="EMBL" id="BLZH01000008">
    <property type="protein sequence ID" value="GFP57614.1"/>
    <property type="molecule type" value="Genomic_DNA"/>
</dbReference>
<feature type="domain" description="Apple" evidence="2">
    <location>
        <begin position="49"/>
        <end position="90"/>
    </location>
</feature>
<evidence type="ECO:0000259" key="2">
    <source>
        <dbReference type="Pfam" id="PF14295"/>
    </source>
</evidence>
<dbReference type="OrthoDB" id="160645at2759"/>
<feature type="domain" description="Apple" evidence="2">
    <location>
        <begin position="139"/>
        <end position="179"/>
    </location>
</feature>
<feature type="chain" id="PRO_5028217781" description="Apple domain-containing protein" evidence="1">
    <location>
        <begin position="21"/>
        <end position="305"/>
    </location>
</feature>
<proteinExistence type="predicted"/>
<dbReference type="PANTHER" id="PTHR33946">
    <property type="match status" value="1"/>
</dbReference>
<evidence type="ECO:0000313" key="4">
    <source>
        <dbReference type="Proteomes" id="UP000517252"/>
    </source>
</evidence>
<keyword evidence="1" id="KW-0732">Signal</keyword>
<name>A0A6V8QY26_TRIAP</name>
<reference evidence="3 4" key="1">
    <citation type="submission" date="2020-07" db="EMBL/GenBank/DDBJ databases">
        <title>Trichoderma asperellum IC-1 whole genome shotgun sequence.</title>
        <authorList>
            <person name="Kanamasa S."/>
            <person name="Takahashi H."/>
        </authorList>
    </citation>
    <scope>NUCLEOTIDE SEQUENCE [LARGE SCALE GENOMIC DNA]</scope>
    <source>
        <strain evidence="3 4">IC-1</strain>
    </source>
</reference>
<evidence type="ECO:0000313" key="3">
    <source>
        <dbReference type="EMBL" id="GFP57614.1"/>
    </source>
</evidence>
<dbReference type="PANTHER" id="PTHR33946:SF4">
    <property type="entry name" value="COAGULATION FACTOR XI"/>
    <property type="match status" value="1"/>
</dbReference>
<dbReference type="Pfam" id="PF14295">
    <property type="entry name" value="PAN_4"/>
    <property type="match status" value="3"/>
</dbReference>
<dbReference type="InterPro" id="IPR003609">
    <property type="entry name" value="Pan_app"/>
</dbReference>
<feature type="domain" description="Apple" evidence="2">
    <location>
        <begin position="229"/>
        <end position="270"/>
    </location>
</feature>
<dbReference type="AlphaFoldDB" id="A0A6V8QY26"/>